<proteinExistence type="predicted"/>
<evidence type="ECO:0000313" key="1">
    <source>
        <dbReference type="EMBL" id="GGL65762.1"/>
    </source>
</evidence>
<dbReference type="Proteomes" id="UP000607197">
    <property type="component" value="Unassembled WGS sequence"/>
</dbReference>
<sequence>MGGPGPETTLGQCEACGAVYTLRVRGDGAFQRLTADGACDCGNETFRELAPEDLDGPSE</sequence>
<reference evidence="1" key="2">
    <citation type="submission" date="2020-09" db="EMBL/GenBank/DDBJ databases">
        <authorList>
            <person name="Sun Q."/>
            <person name="Ohkuma M."/>
        </authorList>
    </citation>
    <scope>NUCLEOTIDE SEQUENCE</scope>
    <source>
        <strain evidence="1">JCM 19596</strain>
    </source>
</reference>
<organism evidence="1 2">
    <name type="scientific">Halocalculus aciditolerans</name>
    <dbReference type="NCBI Taxonomy" id="1383812"/>
    <lineage>
        <taxon>Archaea</taxon>
        <taxon>Methanobacteriati</taxon>
        <taxon>Methanobacteriota</taxon>
        <taxon>Stenosarchaea group</taxon>
        <taxon>Halobacteria</taxon>
        <taxon>Halobacteriales</taxon>
        <taxon>Halobacteriaceae</taxon>
        <taxon>Halocalculus</taxon>
    </lineage>
</organism>
<dbReference type="EMBL" id="BMPG01000003">
    <property type="protein sequence ID" value="GGL65762.1"/>
    <property type="molecule type" value="Genomic_DNA"/>
</dbReference>
<accession>A0A830FKR5</accession>
<name>A0A830FKR5_9EURY</name>
<dbReference type="OrthoDB" id="256989at2157"/>
<protein>
    <submittedName>
        <fullName evidence="1">Uncharacterized protein</fullName>
    </submittedName>
</protein>
<reference evidence="1" key="1">
    <citation type="journal article" date="2014" name="Int. J. Syst. Evol. Microbiol.">
        <title>Complete genome sequence of Corynebacterium casei LMG S-19264T (=DSM 44701T), isolated from a smear-ripened cheese.</title>
        <authorList>
            <consortium name="US DOE Joint Genome Institute (JGI-PGF)"/>
            <person name="Walter F."/>
            <person name="Albersmeier A."/>
            <person name="Kalinowski J."/>
            <person name="Ruckert C."/>
        </authorList>
    </citation>
    <scope>NUCLEOTIDE SEQUENCE</scope>
    <source>
        <strain evidence="1">JCM 19596</strain>
    </source>
</reference>
<gene>
    <name evidence="1" type="ORF">GCM10009039_24570</name>
</gene>
<evidence type="ECO:0000313" key="2">
    <source>
        <dbReference type="Proteomes" id="UP000607197"/>
    </source>
</evidence>
<keyword evidence="2" id="KW-1185">Reference proteome</keyword>
<comment type="caution">
    <text evidence="1">The sequence shown here is derived from an EMBL/GenBank/DDBJ whole genome shotgun (WGS) entry which is preliminary data.</text>
</comment>
<dbReference type="AlphaFoldDB" id="A0A830FKR5"/>
<dbReference type="RefSeq" id="WP_188979324.1">
    <property type="nucleotide sequence ID" value="NZ_BMPG01000003.1"/>
</dbReference>